<feature type="compositionally biased region" description="Acidic residues" evidence="1">
    <location>
        <begin position="122"/>
        <end position="135"/>
    </location>
</feature>
<feature type="compositionally biased region" description="Acidic residues" evidence="1">
    <location>
        <begin position="303"/>
        <end position="314"/>
    </location>
</feature>
<evidence type="ECO:0000256" key="1">
    <source>
        <dbReference type="SAM" id="MobiDB-lite"/>
    </source>
</evidence>
<feature type="compositionally biased region" description="Low complexity" evidence="1">
    <location>
        <begin position="198"/>
        <end position="208"/>
    </location>
</feature>
<sequence>MTKVPLPNATNRKPSTKPRESTQDAAKPRKPPRPIDSNPRTGLTNMIQGSSRLPSENVPDGLTVPHRRPSRQLSESVRGGTSRGSSGLVGGGVGLAGTADQRRDERPRSLSVIEDVSVGPVEDGDALVEDGDEVDPLAVPPRVSVPEQLRPSRIEKGDPAAPRRRPRPPVPDPTKEATLPRRKPELENPEASERVPRGRTGSRLGSRTGPDEAPARIRPAPDRTASVRERITDDKDSPSESSDDGATSPKGVEETDRREKGVEKMARESDDHVSYGGKDDDGLGERGDVVAQNEGVDKRVDPDDVNDVDEEMNDPPEALNQPQTIENDPETDANDNNNGEVSQKMDIDQTQTTQAKGKRKLVEDPADPTTKKPQTKRTKNNADPPGEPMFTQQETNDLGRASELFVGVLGSVMRRNAEAGARDGILAARAAIGANGQRKIPAAAKAGPATQDVNDGGNASAGGSVAPQVAPKAPVKGKKDGPSKTCKGCEEPYSIKNPAARCALTGCRNRRFCTECKDVHNRGFRHEETGLWFDSAKCRDKHPVVQKAEAKRKEEEDGERKKKEDEETAKLAAREKQVLEASEDLRKAKKEAKEKKDRDAAKKQEEADAEIEELEEEIAAAGPAGKITDPLTERCQKCTKVWGGKVAHAECQFDGCEGHSLCETCKGTARATKNFTGGWTVDKPYVWYCSFRCRKGWYDDLDEDEKAGRRPENGELS</sequence>
<dbReference type="Proteomes" id="UP000433883">
    <property type="component" value="Unassembled WGS sequence"/>
</dbReference>
<comment type="caution">
    <text evidence="2">The sequence shown here is derived from an EMBL/GenBank/DDBJ whole genome shotgun (WGS) entry which is preliminary data.</text>
</comment>
<feature type="region of interest" description="Disordered" evidence="1">
    <location>
        <begin position="543"/>
        <end position="612"/>
    </location>
</feature>
<gene>
    <name evidence="2" type="ORF">BLS_003662</name>
</gene>
<dbReference type="EMBL" id="WNWQ01000238">
    <property type="protein sequence ID" value="KAE9973278.1"/>
    <property type="molecule type" value="Genomic_DNA"/>
</dbReference>
<dbReference type="AlphaFoldDB" id="A0A8H3UQ90"/>
<evidence type="ECO:0000313" key="2">
    <source>
        <dbReference type="EMBL" id="KAE9973278.1"/>
    </source>
</evidence>
<proteinExistence type="predicted"/>
<evidence type="ECO:0000313" key="3">
    <source>
        <dbReference type="Proteomes" id="UP000433883"/>
    </source>
</evidence>
<feature type="compositionally biased region" description="Polar residues" evidence="1">
    <location>
        <begin position="38"/>
        <end position="54"/>
    </location>
</feature>
<feature type="compositionally biased region" description="Basic and acidic residues" evidence="1">
    <location>
        <begin position="173"/>
        <end position="196"/>
    </location>
</feature>
<feature type="compositionally biased region" description="Basic and acidic residues" evidence="1">
    <location>
        <begin position="543"/>
        <end position="606"/>
    </location>
</feature>
<feature type="region of interest" description="Disordered" evidence="1">
    <location>
        <begin position="443"/>
        <end position="490"/>
    </location>
</feature>
<reference evidence="2 3" key="1">
    <citation type="submission" date="2019-11" db="EMBL/GenBank/DDBJ databases">
        <title>Venturia inaequalis Genome Resource.</title>
        <authorList>
            <person name="Lichtner F.J."/>
        </authorList>
    </citation>
    <scope>NUCLEOTIDE SEQUENCE [LARGE SCALE GENOMIC DNA]</scope>
    <source>
        <strain evidence="2">Bline_iso_100314</strain>
    </source>
</reference>
<name>A0A8H3UQ90_VENIN</name>
<organism evidence="2 3">
    <name type="scientific">Venturia inaequalis</name>
    <name type="common">Apple scab fungus</name>
    <dbReference type="NCBI Taxonomy" id="5025"/>
    <lineage>
        <taxon>Eukaryota</taxon>
        <taxon>Fungi</taxon>
        <taxon>Dikarya</taxon>
        <taxon>Ascomycota</taxon>
        <taxon>Pezizomycotina</taxon>
        <taxon>Dothideomycetes</taxon>
        <taxon>Pleosporomycetidae</taxon>
        <taxon>Venturiales</taxon>
        <taxon>Venturiaceae</taxon>
        <taxon>Venturia</taxon>
    </lineage>
</organism>
<accession>A0A8H3UQ90</accession>
<feature type="compositionally biased region" description="Basic and acidic residues" evidence="1">
    <location>
        <begin position="477"/>
        <end position="490"/>
    </location>
</feature>
<feature type="compositionally biased region" description="Basic and acidic residues" evidence="1">
    <location>
        <begin position="209"/>
        <end position="238"/>
    </location>
</feature>
<protein>
    <submittedName>
        <fullName evidence="2">Uncharacterized protein</fullName>
    </submittedName>
</protein>
<feature type="region of interest" description="Disordered" evidence="1">
    <location>
        <begin position="1"/>
        <end position="398"/>
    </location>
</feature>
<feature type="compositionally biased region" description="Basic and acidic residues" evidence="1">
    <location>
        <begin position="251"/>
        <end position="288"/>
    </location>
</feature>
<feature type="compositionally biased region" description="Low complexity" evidence="1">
    <location>
        <begin position="76"/>
        <end position="86"/>
    </location>
</feature>